<dbReference type="GO" id="GO:0043138">
    <property type="term" value="F:3'-5' DNA helicase activity"/>
    <property type="evidence" value="ECO:0007669"/>
    <property type="project" value="TreeGrafter"/>
</dbReference>
<name>A0A835VI44_VANPL</name>
<reference evidence="6 7" key="1">
    <citation type="journal article" date="2020" name="Nat. Food">
        <title>A phased Vanilla planifolia genome enables genetic improvement of flavour and production.</title>
        <authorList>
            <person name="Hasing T."/>
            <person name="Tang H."/>
            <person name="Brym M."/>
            <person name="Khazi F."/>
            <person name="Huang T."/>
            <person name="Chambers A.H."/>
        </authorList>
    </citation>
    <scope>NUCLEOTIDE SEQUENCE [LARGE SCALE GENOMIC DNA]</scope>
    <source>
        <tissue evidence="6">Leaf</tissue>
    </source>
</reference>
<dbReference type="OrthoDB" id="5600252at2759"/>
<accession>A0A835VI44</accession>
<organism evidence="6 7">
    <name type="scientific">Vanilla planifolia</name>
    <name type="common">Vanilla</name>
    <dbReference type="NCBI Taxonomy" id="51239"/>
    <lineage>
        <taxon>Eukaryota</taxon>
        <taxon>Viridiplantae</taxon>
        <taxon>Streptophyta</taxon>
        <taxon>Embryophyta</taxon>
        <taxon>Tracheophyta</taxon>
        <taxon>Spermatophyta</taxon>
        <taxon>Magnoliopsida</taxon>
        <taxon>Liliopsida</taxon>
        <taxon>Asparagales</taxon>
        <taxon>Orchidaceae</taxon>
        <taxon>Vanilloideae</taxon>
        <taxon>Vanilleae</taxon>
        <taxon>Vanilla</taxon>
    </lineage>
</organism>
<keyword evidence="3" id="KW-0347">Helicase</keyword>
<dbReference type="GO" id="GO:0000400">
    <property type="term" value="F:four-way junction DNA binding"/>
    <property type="evidence" value="ECO:0007669"/>
    <property type="project" value="TreeGrafter"/>
</dbReference>
<keyword evidence="7" id="KW-1185">Reference proteome</keyword>
<proteinExistence type="predicted"/>
<dbReference type="GO" id="GO:0036297">
    <property type="term" value="P:interstrand cross-link repair"/>
    <property type="evidence" value="ECO:0007669"/>
    <property type="project" value="TreeGrafter"/>
</dbReference>
<evidence type="ECO:0000256" key="4">
    <source>
        <dbReference type="ARBA" id="ARBA00022840"/>
    </source>
</evidence>
<evidence type="ECO:0000256" key="2">
    <source>
        <dbReference type="ARBA" id="ARBA00022801"/>
    </source>
</evidence>
<dbReference type="AlphaFoldDB" id="A0A835VI44"/>
<feature type="region of interest" description="Disordered" evidence="5">
    <location>
        <begin position="700"/>
        <end position="727"/>
    </location>
</feature>
<evidence type="ECO:0000256" key="1">
    <source>
        <dbReference type="ARBA" id="ARBA00022741"/>
    </source>
</evidence>
<dbReference type="PANTHER" id="PTHR14025:SF20">
    <property type="entry name" value="FANCONI ANEMIA GROUP M PROTEIN"/>
    <property type="match status" value="1"/>
</dbReference>
<dbReference type="EMBL" id="JADCNL010000001">
    <property type="protein sequence ID" value="KAG0499747.1"/>
    <property type="molecule type" value="Genomic_DNA"/>
</dbReference>
<dbReference type="GO" id="GO:0005524">
    <property type="term" value="F:ATP binding"/>
    <property type="evidence" value="ECO:0007669"/>
    <property type="project" value="UniProtKB-KW"/>
</dbReference>
<keyword evidence="1" id="KW-0547">Nucleotide-binding</keyword>
<protein>
    <submittedName>
        <fullName evidence="6">Uncharacterized protein</fullName>
    </submittedName>
</protein>
<keyword evidence="2" id="KW-0378">Hydrolase</keyword>
<dbReference type="GO" id="GO:0016787">
    <property type="term" value="F:hydrolase activity"/>
    <property type="evidence" value="ECO:0007669"/>
    <property type="project" value="UniProtKB-KW"/>
</dbReference>
<evidence type="ECO:0000313" key="7">
    <source>
        <dbReference type="Proteomes" id="UP000636800"/>
    </source>
</evidence>
<comment type="caution">
    <text evidence="6">The sequence shown here is derived from an EMBL/GenBank/DDBJ whole genome shotgun (WGS) entry which is preliminary data.</text>
</comment>
<dbReference type="PANTHER" id="PTHR14025">
    <property type="entry name" value="FANCONI ANEMIA GROUP M FANCM FAMILY MEMBER"/>
    <property type="match status" value="1"/>
</dbReference>
<feature type="region of interest" description="Disordered" evidence="5">
    <location>
        <begin position="622"/>
        <end position="647"/>
    </location>
</feature>
<feature type="compositionally biased region" description="Polar residues" evidence="5">
    <location>
        <begin position="701"/>
        <end position="712"/>
    </location>
</feature>
<dbReference type="GO" id="GO:0009378">
    <property type="term" value="F:four-way junction helicase activity"/>
    <property type="evidence" value="ECO:0007669"/>
    <property type="project" value="TreeGrafter"/>
</dbReference>
<feature type="region of interest" description="Disordered" evidence="5">
    <location>
        <begin position="762"/>
        <end position="783"/>
    </location>
</feature>
<evidence type="ECO:0000313" key="6">
    <source>
        <dbReference type="EMBL" id="KAG0499747.1"/>
    </source>
</evidence>
<sequence>MHNGGIKSFNFHSSPRMVPHTCKPEVRFVEFSIEKFVPYGKKSKNAAMDQSTFSRNLTNDEQKCIDKYFHSSSDVSWIPSLIAFPSFQALPSLVSTVRHSFRTKMFVDAMQRLQAVSPSMVKAEIASRPYNECGTSQDKIGQGSAFHLSIDGASDSSFQVSSDQILEFNPSLHRQHNDVPKPKPHCFLFSEGSTTINSFGSVSISYVPVLQHKGHKGREVVSQAYNVLATAGPIHVYTSGFSPKASSKLTMKMKDAISEASGALKPVDNIGCPQSNVCAYAVKNVLENGKHASQTNSDKLNQKVLEYSTKEINDDMQCFPASPVDKSSNTEIEIELNSRVTHLIEHGIVPETPMLNTDNYSPLDEKKAFSSFSWFGEKDGRALSQMHVNKLSVDESRSQPDVLGVNACKSNLRRQIDTSLNVLYEKGMETLKSTIDEGKNDQIARIEHETDLTPLAKASSQTSGVDWKPNSGGASNSVFQVTKYKRLCKYVNEVGKLPASFAEGRIELIETAFASTMSIQDTKKRRKDGRNEKAMQDVDAFFEEEAEVSEDAPFSEDEVIDEKSDQYDDSFIDDRPNLTEVSTTAESSGNDMMAFYRRSLLSQSPIVVPGKLTATSHESFSSEAAESCSPGKEKNNTVNPQDGSCSISRLDGSNSLIGYRRSGNTALSVEPDNYKERCSARIESRKRKLIFRLPPADTIEENSQPRCETQKANVEHASPNRQLGLSKLDTNHSCDDDFYQSLDLDEVEAQAAKLLRYRSESLMSKSQATAQTDGASPSFDLGI</sequence>
<keyword evidence="4" id="KW-0067">ATP-binding</keyword>
<feature type="compositionally biased region" description="Polar residues" evidence="5">
    <location>
        <begin position="636"/>
        <end position="647"/>
    </location>
</feature>
<evidence type="ECO:0000256" key="3">
    <source>
        <dbReference type="ARBA" id="ARBA00022806"/>
    </source>
</evidence>
<feature type="compositionally biased region" description="Polar residues" evidence="5">
    <location>
        <begin position="762"/>
        <end position="775"/>
    </location>
</feature>
<dbReference type="GO" id="GO:0045003">
    <property type="term" value="P:double-strand break repair via synthesis-dependent strand annealing"/>
    <property type="evidence" value="ECO:0007669"/>
    <property type="project" value="TreeGrafter"/>
</dbReference>
<dbReference type="Proteomes" id="UP000636800">
    <property type="component" value="Chromosome 1"/>
</dbReference>
<gene>
    <name evidence="6" type="ORF">HPP92_004438</name>
</gene>
<evidence type="ECO:0000256" key="5">
    <source>
        <dbReference type="SAM" id="MobiDB-lite"/>
    </source>
</evidence>